<keyword evidence="5 14" id="KW-1003">Cell membrane</keyword>
<dbReference type="OrthoDB" id="9803053at2"/>
<dbReference type="PANTHER" id="PTHR48082">
    <property type="entry name" value="ATP SYNTHASE SUBUNIT ALPHA, MITOCHONDRIAL"/>
    <property type="match status" value="1"/>
</dbReference>
<evidence type="ECO:0000256" key="13">
    <source>
        <dbReference type="ARBA" id="ARBA00023310"/>
    </source>
</evidence>
<dbReference type="NCBIfam" id="NF009884">
    <property type="entry name" value="PRK13343.1"/>
    <property type="match status" value="1"/>
</dbReference>
<evidence type="ECO:0000256" key="4">
    <source>
        <dbReference type="ARBA" id="ARBA00022448"/>
    </source>
</evidence>
<dbReference type="KEGG" id="hli:HLI_14485"/>
<dbReference type="Gene3D" id="2.40.30.20">
    <property type="match status" value="1"/>
</dbReference>
<dbReference type="Pfam" id="PF00006">
    <property type="entry name" value="ATP-synt_ab"/>
    <property type="match status" value="1"/>
</dbReference>
<dbReference type="InterPro" id="IPR000793">
    <property type="entry name" value="ATP_synth_asu_C"/>
</dbReference>
<keyword evidence="6 14" id="KW-0547">Nucleotide-binding</keyword>
<evidence type="ECO:0000256" key="9">
    <source>
        <dbReference type="ARBA" id="ARBA00022967"/>
    </source>
</evidence>
<feature type="site" description="Required for activity" evidence="14">
    <location>
        <position position="362"/>
    </location>
</feature>
<dbReference type="CDD" id="cd18116">
    <property type="entry name" value="ATP-synt_F1_alpha_N"/>
    <property type="match status" value="1"/>
</dbReference>
<dbReference type="FunFam" id="2.40.30.20:FF:000001">
    <property type="entry name" value="ATP synthase subunit alpha"/>
    <property type="match status" value="1"/>
</dbReference>
<evidence type="ECO:0000256" key="15">
    <source>
        <dbReference type="SAM" id="MobiDB-lite"/>
    </source>
</evidence>
<dbReference type="HAMAP" id="MF_01346">
    <property type="entry name" value="ATP_synth_alpha_bact"/>
    <property type="match status" value="1"/>
</dbReference>
<evidence type="ECO:0000313" key="20">
    <source>
        <dbReference type="Proteomes" id="UP000287756"/>
    </source>
</evidence>
<keyword evidence="13 14" id="KW-0066">ATP synthesis</keyword>
<dbReference type="GO" id="GO:0045259">
    <property type="term" value="C:proton-transporting ATP synthase complex"/>
    <property type="evidence" value="ECO:0007669"/>
    <property type="project" value="UniProtKB-KW"/>
</dbReference>
<evidence type="ECO:0000259" key="18">
    <source>
        <dbReference type="Pfam" id="PF02874"/>
    </source>
</evidence>
<keyword evidence="9 14" id="KW-1278">Translocase</keyword>
<evidence type="ECO:0000256" key="7">
    <source>
        <dbReference type="ARBA" id="ARBA00022781"/>
    </source>
</evidence>
<evidence type="ECO:0000256" key="10">
    <source>
        <dbReference type="ARBA" id="ARBA00023065"/>
    </source>
</evidence>
<dbReference type="InterPro" id="IPR033732">
    <property type="entry name" value="ATP_synth_F1_a_nt-bd_dom"/>
</dbReference>
<comment type="similarity">
    <text evidence="3 14">Belongs to the ATPase alpha/beta chains family.</text>
</comment>
<dbReference type="EC" id="7.1.2.2" evidence="14"/>
<dbReference type="EMBL" id="CP026118">
    <property type="protein sequence ID" value="QAS53311.1"/>
    <property type="molecule type" value="Genomic_DNA"/>
</dbReference>
<dbReference type="InterPro" id="IPR036121">
    <property type="entry name" value="ATPase_F1/V1/A1_a/bsu_N_sf"/>
</dbReference>
<dbReference type="Gene3D" id="3.40.50.300">
    <property type="entry name" value="P-loop containing nucleotide triphosphate hydrolases"/>
    <property type="match status" value="1"/>
</dbReference>
<feature type="domain" description="ATPase F1/V1/A1 complex alpha/beta subunit N-terminal" evidence="18">
    <location>
        <begin position="26"/>
        <end position="92"/>
    </location>
</feature>
<dbReference type="InterPro" id="IPR004100">
    <property type="entry name" value="ATPase_F1/V1/A1_a/bsu_N"/>
</dbReference>
<dbReference type="PIRSF" id="PIRSF039088">
    <property type="entry name" value="F_ATPase_subunit_alpha"/>
    <property type="match status" value="1"/>
</dbReference>
<feature type="domain" description="ATPase F1/V1/A1 complex alpha/beta subunit nucleotide-binding" evidence="16">
    <location>
        <begin position="149"/>
        <end position="364"/>
    </location>
</feature>
<dbReference type="Gene3D" id="1.20.150.20">
    <property type="entry name" value="ATP synthase alpha/beta chain, C-terminal domain"/>
    <property type="match status" value="1"/>
</dbReference>
<organism evidence="19 20">
    <name type="scientific">Halobacillus litoralis</name>
    <dbReference type="NCBI Taxonomy" id="45668"/>
    <lineage>
        <taxon>Bacteria</taxon>
        <taxon>Bacillati</taxon>
        <taxon>Bacillota</taxon>
        <taxon>Bacilli</taxon>
        <taxon>Bacillales</taxon>
        <taxon>Bacillaceae</taxon>
        <taxon>Halobacillus</taxon>
    </lineage>
</organism>
<dbReference type="InterPro" id="IPR020003">
    <property type="entry name" value="ATPase_a/bsu_AS"/>
</dbReference>
<keyword evidence="8 14" id="KW-0067">ATP-binding</keyword>
<name>A0A410MF08_9BACI</name>
<dbReference type="FunFam" id="1.20.150.20:FF:000001">
    <property type="entry name" value="ATP synthase subunit alpha"/>
    <property type="match status" value="1"/>
</dbReference>
<dbReference type="AlphaFoldDB" id="A0A410MF08"/>
<dbReference type="InterPro" id="IPR027417">
    <property type="entry name" value="P-loop_NTPase"/>
</dbReference>
<feature type="region of interest" description="Disordered" evidence="15">
    <location>
        <begin position="109"/>
        <end position="140"/>
    </location>
</feature>
<dbReference type="CDD" id="cd18113">
    <property type="entry name" value="ATP-synt_F1_alpha_C"/>
    <property type="match status" value="1"/>
</dbReference>
<comment type="catalytic activity">
    <reaction evidence="14">
        <text>ATP + H2O + 4 H(+)(in) = ADP + phosphate + 5 H(+)(out)</text>
        <dbReference type="Rhea" id="RHEA:57720"/>
        <dbReference type="ChEBI" id="CHEBI:15377"/>
        <dbReference type="ChEBI" id="CHEBI:15378"/>
        <dbReference type="ChEBI" id="CHEBI:30616"/>
        <dbReference type="ChEBI" id="CHEBI:43474"/>
        <dbReference type="ChEBI" id="CHEBI:456216"/>
        <dbReference type="EC" id="7.1.2.2"/>
    </reaction>
</comment>
<evidence type="ECO:0000256" key="2">
    <source>
        <dbReference type="ARBA" id="ARBA00004170"/>
    </source>
</evidence>
<dbReference type="PANTHER" id="PTHR48082:SF2">
    <property type="entry name" value="ATP SYNTHASE SUBUNIT ALPHA, MITOCHONDRIAL"/>
    <property type="match status" value="1"/>
</dbReference>
<dbReference type="Pfam" id="PF00306">
    <property type="entry name" value="ATP-synt_ab_C"/>
    <property type="match status" value="1"/>
</dbReference>
<keyword evidence="7 14" id="KW-0375">Hydrogen ion transport</keyword>
<sequence>MSIKAEEISALIKQQIENYESDIEVNDVGTVIEVGDGIARAHGLDNVMAGELVEFSNGVMGMAQNLEESNVGLVILGPYTDIKEGDEVRRTGRIMQVPVGEEMLGRVVNPLGQPVDGRGPIETTKTRPIESPAPGVMDRKSVDEPLQTGIKAIDALVPIGRGQRELIIGDRQTGKTSVAIDAILNQHDQDMVCIYVAIGQKESTVRGTVETLRRHGALDYTIVVTASASQPAPLLYLAPYAGVSLGEDFMYNGKHVLVVYDDLSKQAAAYRELSLLLRRPPGREAFPGDVFYLHSRLLERAAKLSDAKGGGSLTALPFVETQAGDISAYIPTNVISITDGQIFLQSDLFFSGVRPAINAGLSVSRVGGSAQIKAMKKVAGTLRLDLASYRELEAFAQFGSDLDKSTQAKLNRGARTVEVLKQGLHQPLAVEKQVMIIYALTKGFLDEIPVDDVTRFESEFHNWLDNNRKELLSQIRETGKLADDEDMSGAVKEFKKTFVVSE</sequence>
<comment type="subcellular location">
    <subcellularLocation>
        <location evidence="14">Cell membrane</location>
        <topology evidence="14">Peripheral membrane protein</topology>
    </subcellularLocation>
    <subcellularLocation>
        <location evidence="2">Membrane</location>
        <topology evidence="2">Peripheral membrane protein</topology>
    </subcellularLocation>
</comment>
<evidence type="ECO:0000256" key="8">
    <source>
        <dbReference type="ARBA" id="ARBA00022840"/>
    </source>
</evidence>
<evidence type="ECO:0000259" key="17">
    <source>
        <dbReference type="Pfam" id="PF00306"/>
    </source>
</evidence>
<dbReference type="PROSITE" id="PS00152">
    <property type="entry name" value="ATPASE_ALPHA_BETA"/>
    <property type="match status" value="1"/>
</dbReference>
<dbReference type="GO" id="GO:0005524">
    <property type="term" value="F:ATP binding"/>
    <property type="evidence" value="ECO:0007669"/>
    <property type="project" value="UniProtKB-UniRule"/>
</dbReference>
<dbReference type="GO" id="GO:0046933">
    <property type="term" value="F:proton-transporting ATP synthase activity, rotational mechanism"/>
    <property type="evidence" value="ECO:0007669"/>
    <property type="project" value="UniProtKB-UniRule"/>
</dbReference>
<keyword evidence="10 14" id="KW-0406">Ion transport</keyword>
<evidence type="ECO:0000256" key="14">
    <source>
        <dbReference type="HAMAP-Rule" id="MF_01346"/>
    </source>
</evidence>
<feature type="domain" description="ATP synthase alpha subunit C-terminal" evidence="17">
    <location>
        <begin position="371"/>
        <end position="492"/>
    </location>
</feature>
<comment type="function">
    <text evidence="1 14">Produces ATP from ADP in the presence of a proton gradient across the membrane. The alpha chain is a regulatory subunit.</text>
</comment>
<dbReference type="CDD" id="cd01132">
    <property type="entry name" value="F1-ATPase_alpha_CD"/>
    <property type="match status" value="1"/>
</dbReference>
<evidence type="ECO:0000313" key="19">
    <source>
        <dbReference type="EMBL" id="QAS53311.1"/>
    </source>
</evidence>
<evidence type="ECO:0000256" key="12">
    <source>
        <dbReference type="ARBA" id="ARBA00023196"/>
    </source>
</evidence>
<evidence type="ECO:0000256" key="11">
    <source>
        <dbReference type="ARBA" id="ARBA00023136"/>
    </source>
</evidence>
<dbReference type="NCBIfam" id="TIGR00962">
    <property type="entry name" value="atpA"/>
    <property type="match status" value="1"/>
</dbReference>
<dbReference type="FunFam" id="3.40.50.300:FF:000002">
    <property type="entry name" value="ATP synthase subunit alpha"/>
    <property type="match status" value="1"/>
</dbReference>
<evidence type="ECO:0000256" key="6">
    <source>
        <dbReference type="ARBA" id="ARBA00022741"/>
    </source>
</evidence>
<dbReference type="InterPro" id="IPR000194">
    <property type="entry name" value="ATPase_F1/V1/A1_a/bsu_nucl-bd"/>
</dbReference>
<dbReference type="Pfam" id="PF02874">
    <property type="entry name" value="ATP-synt_ab_N"/>
    <property type="match status" value="1"/>
</dbReference>
<dbReference type="RefSeq" id="WP_128525588.1">
    <property type="nucleotide sequence ID" value="NZ_CANLVY010000001.1"/>
</dbReference>
<keyword evidence="11 14" id="KW-0472">Membrane</keyword>
<keyword evidence="12 14" id="KW-0139">CF(1)</keyword>
<evidence type="ECO:0000259" key="16">
    <source>
        <dbReference type="Pfam" id="PF00006"/>
    </source>
</evidence>
<dbReference type="SUPFAM" id="SSF52540">
    <property type="entry name" value="P-loop containing nucleoside triphosphate hydrolases"/>
    <property type="match status" value="1"/>
</dbReference>
<dbReference type="SUPFAM" id="SSF50615">
    <property type="entry name" value="N-terminal domain of alpha and beta subunits of F1 ATP synthase"/>
    <property type="match status" value="1"/>
</dbReference>
<dbReference type="InterPro" id="IPR038376">
    <property type="entry name" value="ATP_synth_asu_C_sf"/>
</dbReference>
<keyword evidence="4 14" id="KW-0813">Transport</keyword>
<proteinExistence type="inferred from homology"/>
<dbReference type="SUPFAM" id="SSF47917">
    <property type="entry name" value="C-terminal domain of alpha and beta subunits of F1 ATP synthase"/>
    <property type="match status" value="1"/>
</dbReference>
<evidence type="ECO:0000256" key="5">
    <source>
        <dbReference type="ARBA" id="ARBA00022475"/>
    </source>
</evidence>
<dbReference type="InterPro" id="IPR023366">
    <property type="entry name" value="ATP_synth_asu-like_sf"/>
</dbReference>
<evidence type="ECO:0000256" key="3">
    <source>
        <dbReference type="ARBA" id="ARBA00008936"/>
    </source>
</evidence>
<dbReference type="InterPro" id="IPR005294">
    <property type="entry name" value="ATP_synth_F1_asu"/>
</dbReference>
<gene>
    <name evidence="14 19" type="primary">atpA</name>
    <name evidence="19" type="ORF">HLI_14485</name>
</gene>
<feature type="binding site" evidence="14">
    <location>
        <begin position="169"/>
        <end position="176"/>
    </location>
    <ligand>
        <name>ATP</name>
        <dbReference type="ChEBI" id="CHEBI:30616"/>
    </ligand>
</feature>
<dbReference type="Proteomes" id="UP000287756">
    <property type="component" value="Chromosome"/>
</dbReference>
<dbReference type="GO" id="GO:0005886">
    <property type="term" value="C:plasma membrane"/>
    <property type="evidence" value="ECO:0007669"/>
    <property type="project" value="UniProtKB-SubCell"/>
</dbReference>
<evidence type="ECO:0000256" key="1">
    <source>
        <dbReference type="ARBA" id="ARBA00003784"/>
    </source>
</evidence>
<dbReference type="GO" id="GO:0043531">
    <property type="term" value="F:ADP binding"/>
    <property type="evidence" value="ECO:0007669"/>
    <property type="project" value="TreeGrafter"/>
</dbReference>
<protein>
    <recommendedName>
        <fullName evidence="14">ATP synthase subunit alpha</fullName>
        <ecNumber evidence="14">7.1.2.2</ecNumber>
    </recommendedName>
    <alternativeName>
        <fullName evidence="14">ATP synthase F1 sector subunit alpha</fullName>
    </alternativeName>
    <alternativeName>
        <fullName evidence="14">F-ATPase subunit alpha</fullName>
    </alternativeName>
</protein>
<reference evidence="19 20" key="1">
    <citation type="submission" date="2018-01" db="EMBL/GenBank/DDBJ databases">
        <title>The whole genome sequencing and assembly of Halobacillus litoralis ERB031 strain.</title>
        <authorList>
            <person name="Lee S.-J."/>
            <person name="Park M.-K."/>
            <person name="Kim J.-Y."/>
            <person name="Lee Y.-J."/>
            <person name="Yi H."/>
            <person name="Bahn Y.-S."/>
            <person name="Kim J.F."/>
            <person name="Lee D.-W."/>
        </authorList>
    </citation>
    <scope>NUCLEOTIDE SEQUENCE [LARGE SCALE GENOMIC DNA]</scope>
    <source>
        <strain evidence="19 20">ERB 031</strain>
    </source>
</reference>
<accession>A0A410MF08</accession>